<keyword evidence="1" id="KW-0413">Isomerase</keyword>
<dbReference type="Pfam" id="PF01817">
    <property type="entry name" value="CM_2"/>
    <property type="match status" value="1"/>
</dbReference>
<feature type="domain" description="Chorismate mutase" evidence="2">
    <location>
        <begin position="1"/>
        <end position="85"/>
    </location>
</feature>
<dbReference type="SUPFAM" id="SSF48600">
    <property type="entry name" value="Chorismate mutase II"/>
    <property type="match status" value="1"/>
</dbReference>
<dbReference type="InterPro" id="IPR036263">
    <property type="entry name" value="Chorismate_II_sf"/>
</dbReference>
<dbReference type="PANTHER" id="PTHR38041:SF1">
    <property type="entry name" value="CHORISMATE MUTASE"/>
    <property type="match status" value="1"/>
</dbReference>
<evidence type="ECO:0000313" key="3">
    <source>
        <dbReference type="EMBL" id="MBB6478075.1"/>
    </source>
</evidence>
<organism evidence="3 4">
    <name type="scientific">Negativicoccus succinicivorans</name>
    <dbReference type="NCBI Taxonomy" id="620903"/>
    <lineage>
        <taxon>Bacteria</taxon>
        <taxon>Bacillati</taxon>
        <taxon>Bacillota</taxon>
        <taxon>Negativicutes</taxon>
        <taxon>Veillonellales</taxon>
        <taxon>Veillonellaceae</taxon>
        <taxon>Negativicoccus</taxon>
    </lineage>
</organism>
<dbReference type="GO" id="GO:0046417">
    <property type="term" value="P:chorismate metabolic process"/>
    <property type="evidence" value="ECO:0007669"/>
    <property type="project" value="InterPro"/>
</dbReference>
<evidence type="ECO:0000313" key="4">
    <source>
        <dbReference type="Proteomes" id="UP000591941"/>
    </source>
</evidence>
<comment type="caution">
    <text evidence="3">The sequence shown here is derived from an EMBL/GenBank/DDBJ whole genome shotgun (WGS) entry which is preliminary data.</text>
</comment>
<dbReference type="SMART" id="SM00830">
    <property type="entry name" value="CM_2"/>
    <property type="match status" value="1"/>
</dbReference>
<dbReference type="PROSITE" id="PS51168">
    <property type="entry name" value="CHORISMATE_MUT_2"/>
    <property type="match status" value="1"/>
</dbReference>
<dbReference type="GeneID" id="93486397"/>
<dbReference type="GO" id="GO:0004106">
    <property type="term" value="F:chorismate mutase activity"/>
    <property type="evidence" value="ECO:0007669"/>
    <property type="project" value="InterPro"/>
</dbReference>
<dbReference type="PANTHER" id="PTHR38041">
    <property type="entry name" value="CHORISMATE MUTASE"/>
    <property type="match status" value="1"/>
</dbReference>
<dbReference type="OrthoDB" id="9800332at2"/>
<dbReference type="AlphaFoldDB" id="A0A841R2G1"/>
<dbReference type="EMBL" id="JACHHI010000005">
    <property type="protein sequence ID" value="MBB6478075.1"/>
    <property type="molecule type" value="Genomic_DNA"/>
</dbReference>
<gene>
    <name evidence="3" type="ORF">HNR45_001136</name>
</gene>
<dbReference type="Gene3D" id="1.20.59.10">
    <property type="entry name" value="Chorismate mutase"/>
    <property type="match status" value="1"/>
</dbReference>
<proteinExistence type="predicted"/>
<sequence length="85" mass="9817">MTELEQWRNEIRALDAQIKPLFLQRLALAQAIGRYKSEHGLPVYDPEREAQNRQALSADVNQIEKKAYEGFLQAVMTICRKAQES</sequence>
<dbReference type="GO" id="GO:0009697">
    <property type="term" value="P:salicylic acid biosynthetic process"/>
    <property type="evidence" value="ECO:0007669"/>
    <property type="project" value="TreeGrafter"/>
</dbReference>
<dbReference type="RefSeq" id="WP_159823228.1">
    <property type="nucleotide sequence ID" value="NZ_CABWNB010000004.1"/>
</dbReference>
<evidence type="ECO:0000259" key="2">
    <source>
        <dbReference type="PROSITE" id="PS51168"/>
    </source>
</evidence>
<reference evidence="3 4" key="1">
    <citation type="submission" date="2020-08" db="EMBL/GenBank/DDBJ databases">
        <title>Genomic Encyclopedia of Type Strains, Phase IV (KMG-IV): sequencing the most valuable type-strain genomes for metagenomic binning, comparative biology and taxonomic classification.</title>
        <authorList>
            <person name="Goeker M."/>
        </authorList>
    </citation>
    <scope>NUCLEOTIDE SEQUENCE [LARGE SCALE GENOMIC DNA]</scope>
    <source>
        <strain evidence="3 4">DSM 21255</strain>
    </source>
</reference>
<keyword evidence="4" id="KW-1185">Reference proteome</keyword>
<dbReference type="InterPro" id="IPR002701">
    <property type="entry name" value="CM_II_prokaryot"/>
</dbReference>
<protein>
    <submittedName>
        <fullName evidence="3">Chorismate mutase</fullName>
    </submittedName>
</protein>
<accession>A0A841R2G1</accession>
<evidence type="ECO:0000256" key="1">
    <source>
        <dbReference type="ARBA" id="ARBA00023235"/>
    </source>
</evidence>
<dbReference type="InterPro" id="IPR036979">
    <property type="entry name" value="CM_dom_sf"/>
</dbReference>
<dbReference type="Proteomes" id="UP000591941">
    <property type="component" value="Unassembled WGS sequence"/>
</dbReference>
<name>A0A841R2G1_9FIRM</name>
<dbReference type="InterPro" id="IPR051331">
    <property type="entry name" value="Chorismate_mutase-related"/>
</dbReference>